<keyword evidence="2" id="KW-1133">Transmembrane helix</keyword>
<accession>D0LG11</accession>
<evidence type="ECO:0000256" key="1">
    <source>
        <dbReference type="SAM" id="MobiDB-lite"/>
    </source>
</evidence>
<sequence length="1319" mass="142213">MGYVDPGLQSLFLLLRNAGIGVGLEELRRLGTVFATAPELDEDGLRQVVEAVCIKSASHLSEFRRIYDTWLVSIERQIERRQHEHAHGHTRAGASGKRRRRGRTSDTSSISSGLSQHHVEASKKLVSLPQPGHQAASPSEPQPAAPPAPKAASAPRSPSMDIAAQPAEEAAAGFVFPTGPVSTGEVDEHLPLNPQAEPVARAHHMVSPGRPPAAKYGPLRVAVIAAMLLGGLLLAAWYMFEKSYVGGAATGEDILDAGALRRGPANETLSRDSLVVFQPEVRSEPREGPPFNWLGYGLIPLSLGAAAWLLISRGRGRWLPQVAQSREAYDALVAIGAPLRSAESALLLDLEDEENLVWGVGHFISEERSRNLDIARTVHETAAAYGRPVLRYESARYHREAWLWIDESLDSPVARHLARDLARILRASGLPVTEFRFWGTPSQFRTEGDALVTLDELEGRRETAAVAILTDGRLIHAAHRARDRSQSLQQLLRNLSFWPKVTFVDFGRGQLAAIAEPMGLRVIAPQDAAAAMSDLVEGNDRPMYSRLVGDARVWAAACALSPRPVDDPTALKLRQMLGLSVTPWAIETLRARADRRAGGISWTTRGRAALIAWLLAAEELPERGLPQPESLLARIITAWERLLDERERNLRASDPQWSATLEAQTLRMERGLLHLWDRPDEAASSLFELFHGSARPAIRHHLRELAPRECVDDPDAIPLPWALQHQRHDTQVMLTEMGLGEEAELAGRDSLPPPARMILALSLCVGMALGAGYALFDEYLSRVPASPELLGTAADTGKPFFHDLRKRMHGHWEVAVWSPWFPEPAVSWLSADDNYRLGASGAWLDCVSEENGYRVLRCCSDLDDSNRPLGDRWSVAVLPAGESGEQLAQQLLCSGTSDAVYLQEPSSSRNASGDSKAPASPLAQILAPWSAPQPALSQLLLVADEVPDELSEYVGNAVVVSSDRWLGLLDLVEFEGTRDLGDREPQLYPLAGKPETFLVQGLGACGALGEPCCSPKATFEYCGAGLACEAGRCVVERVCEPGATRCVGDVRLQCNAQGSGEDELGCGEGERCREGACVAIASGDEPGTDAQMSVEATAQCPGAAAQCADDGRALLRCTGAGELRARACEQGSLCREGACRGLLSAWVQLDATLPEALPESEQRMIMWCDVEGERVRWALDPSTRPPYRTITLPYQAPPPDAPHTLSVACWLSAGDKRSEVQRRVHAWDLSSEGAHTLPLGRIAGLRMNYRIGFRLRGAGPVRPPGGRKPADDGQDGANGNSNGSGAGDGATGRDGAGSGAGPGKPPRAGAGKGVDSPSN</sequence>
<evidence type="ECO:0000313" key="4">
    <source>
        <dbReference type="Proteomes" id="UP000001880"/>
    </source>
</evidence>
<dbReference type="eggNOG" id="ENOG50319SU">
    <property type="taxonomic scope" value="Bacteria"/>
</dbReference>
<feature type="compositionally biased region" description="Basic residues" evidence="1">
    <location>
        <begin position="88"/>
        <end position="102"/>
    </location>
</feature>
<feature type="compositionally biased region" description="Pro residues" evidence="1">
    <location>
        <begin position="140"/>
        <end position="149"/>
    </location>
</feature>
<protein>
    <submittedName>
        <fullName evidence="3">Uncharacterized protein</fullName>
    </submittedName>
</protein>
<evidence type="ECO:0000256" key="2">
    <source>
        <dbReference type="SAM" id="Phobius"/>
    </source>
</evidence>
<reference evidence="3 4" key="1">
    <citation type="journal article" date="2010" name="Stand. Genomic Sci.">
        <title>Complete genome sequence of Haliangium ochraceum type strain (SMP-2).</title>
        <authorList>
            <consortium name="US DOE Joint Genome Institute (JGI-PGF)"/>
            <person name="Ivanova N."/>
            <person name="Daum C."/>
            <person name="Lang E."/>
            <person name="Abt B."/>
            <person name="Kopitz M."/>
            <person name="Saunders E."/>
            <person name="Lapidus A."/>
            <person name="Lucas S."/>
            <person name="Glavina Del Rio T."/>
            <person name="Nolan M."/>
            <person name="Tice H."/>
            <person name="Copeland A."/>
            <person name="Cheng J.F."/>
            <person name="Chen F."/>
            <person name="Bruce D."/>
            <person name="Goodwin L."/>
            <person name="Pitluck S."/>
            <person name="Mavromatis K."/>
            <person name="Pati A."/>
            <person name="Mikhailova N."/>
            <person name="Chen A."/>
            <person name="Palaniappan K."/>
            <person name="Land M."/>
            <person name="Hauser L."/>
            <person name="Chang Y.J."/>
            <person name="Jeffries C.D."/>
            <person name="Detter J.C."/>
            <person name="Brettin T."/>
            <person name="Rohde M."/>
            <person name="Goker M."/>
            <person name="Bristow J."/>
            <person name="Markowitz V."/>
            <person name="Eisen J.A."/>
            <person name="Hugenholtz P."/>
            <person name="Kyrpides N.C."/>
            <person name="Klenk H.P."/>
        </authorList>
    </citation>
    <scope>NUCLEOTIDE SEQUENCE [LARGE SCALE GENOMIC DNA]</scope>
    <source>
        <strain evidence="4">DSM 14365 / CIP 107738 / JCM 11303 / AJ 13395 / SMP-2</strain>
    </source>
</reference>
<feature type="region of interest" description="Disordered" evidence="1">
    <location>
        <begin position="81"/>
        <end position="161"/>
    </location>
</feature>
<feature type="region of interest" description="Disordered" evidence="1">
    <location>
        <begin position="1256"/>
        <end position="1319"/>
    </location>
</feature>
<keyword evidence="2" id="KW-0812">Transmembrane</keyword>
<keyword evidence="2" id="KW-0472">Membrane</keyword>
<feature type="compositionally biased region" description="Gly residues" evidence="1">
    <location>
        <begin position="1282"/>
        <end position="1302"/>
    </location>
</feature>
<dbReference type="KEGG" id="hoh:Hoch_2068"/>
<dbReference type="RefSeq" id="WP_012827221.1">
    <property type="nucleotide sequence ID" value="NC_013440.1"/>
</dbReference>
<feature type="compositionally biased region" description="Low complexity" evidence="1">
    <location>
        <begin position="150"/>
        <end position="161"/>
    </location>
</feature>
<dbReference type="HOGENOM" id="CLU_260000_0_0_7"/>
<feature type="transmembrane region" description="Helical" evidence="2">
    <location>
        <begin position="219"/>
        <end position="240"/>
    </location>
</feature>
<keyword evidence="4" id="KW-1185">Reference proteome</keyword>
<dbReference type="STRING" id="502025.Hoch_2068"/>
<dbReference type="EMBL" id="CP001804">
    <property type="protein sequence ID" value="ACY14613.1"/>
    <property type="molecule type" value="Genomic_DNA"/>
</dbReference>
<gene>
    <name evidence="3" type="ordered locus">Hoch_2068</name>
</gene>
<proteinExistence type="predicted"/>
<name>D0LG11_HALO1</name>
<evidence type="ECO:0000313" key="3">
    <source>
        <dbReference type="EMBL" id="ACY14613.1"/>
    </source>
</evidence>
<dbReference type="Proteomes" id="UP000001880">
    <property type="component" value="Chromosome"/>
</dbReference>
<organism evidence="3 4">
    <name type="scientific">Haliangium ochraceum (strain DSM 14365 / JCM 11303 / SMP-2)</name>
    <dbReference type="NCBI Taxonomy" id="502025"/>
    <lineage>
        <taxon>Bacteria</taxon>
        <taxon>Pseudomonadati</taxon>
        <taxon>Myxococcota</taxon>
        <taxon>Polyangia</taxon>
        <taxon>Haliangiales</taxon>
        <taxon>Kofleriaceae</taxon>
        <taxon>Haliangium</taxon>
    </lineage>
</organism>
<feature type="transmembrane region" description="Helical" evidence="2">
    <location>
        <begin position="293"/>
        <end position="311"/>
    </location>
</feature>